<proteinExistence type="predicted"/>
<dbReference type="NCBIfam" id="TIGR02436">
    <property type="entry name" value="four helix bundle protein"/>
    <property type="match status" value="1"/>
</dbReference>
<evidence type="ECO:0008006" key="3">
    <source>
        <dbReference type="Google" id="ProtNLM"/>
    </source>
</evidence>
<reference evidence="2" key="1">
    <citation type="journal article" date="2018" name="Front. Microbiol.">
        <title>Genome-Based Analysis Reveals the Taxonomy and Diversity of the Family Idiomarinaceae.</title>
        <authorList>
            <person name="Liu Y."/>
            <person name="Lai Q."/>
            <person name="Shao Z."/>
        </authorList>
    </citation>
    <scope>NUCLEOTIDE SEQUENCE [LARGE SCALE GENOMIC DNA]</scope>
    <source>
        <strain evidence="2">SN-14</strain>
    </source>
</reference>
<dbReference type="RefSeq" id="WP_126819592.1">
    <property type="nucleotide sequence ID" value="NZ_PIPS01000001.1"/>
</dbReference>
<organism evidence="1 2">
    <name type="scientific">Idiomarina aquatica</name>
    <dbReference type="NCBI Taxonomy" id="1327752"/>
    <lineage>
        <taxon>Bacteria</taxon>
        <taxon>Pseudomonadati</taxon>
        <taxon>Pseudomonadota</taxon>
        <taxon>Gammaproteobacteria</taxon>
        <taxon>Alteromonadales</taxon>
        <taxon>Idiomarinaceae</taxon>
        <taxon>Idiomarina</taxon>
    </lineage>
</organism>
<evidence type="ECO:0000313" key="1">
    <source>
        <dbReference type="EMBL" id="RUO45212.1"/>
    </source>
</evidence>
<dbReference type="EMBL" id="PIPS01000001">
    <property type="protein sequence ID" value="RUO45212.1"/>
    <property type="molecule type" value="Genomic_DNA"/>
</dbReference>
<dbReference type="InterPro" id="IPR012657">
    <property type="entry name" value="23S_rRNA-intervening_sequence"/>
</dbReference>
<dbReference type="Proteomes" id="UP000286680">
    <property type="component" value="Unassembled WGS sequence"/>
</dbReference>
<dbReference type="PANTHER" id="PTHR38471:SF2">
    <property type="entry name" value="FOUR HELIX BUNDLE PROTEIN"/>
    <property type="match status" value="1"/>
</dbReference>
<accession>A0AA94JDW4</accession>
<dbReference type="SUPFAM" id="SSF158446">
    <property type="entry name" value="IVS-encoded protein-like"/>
    <property type="match status" value="1"/>
</dbReference>
<gene>
    <name evidence="1" type="ORF">CWE23_04135</name>
</gene>
<dbReference type="InterPro" id="IPR036583">
    <property type="entry name" value="23S_rRNA_IVS_sf"/>
</dbReference>
<dbReference type="PANTHER" id="PTHR38471">
    <property type="entry name" value="FOUR HELIX BUNDLE PROTEIN"/>
    <property type="match status" value="1"/>
</dbReference>
<sequence>MDYRKLKVWELSLSSCFLVLEQAESCRVFVFNDQIIRSSLSVPSNIAEGMVRPTAKQQLQFLNYARASNAEMETQILVAQHGHYFSADACSTLLQNCTRVGVMLFRLMQKIESR</sequence>
<keyword evidence="2" id="KW-1185">Reference proteome</keyword>
<dbReference type="Gene3D" id="1.20.1440.60">
    <property type="entry name" value="23S rRNA-intervening sequence"/>
    <property type="match status" value="1"/>
</dbReference>
<dbReference type="AlphaFoldDB" id="A0AA94JDW4"/>
<dbReference type="Pfam" id="PF05635">
    <property type="entry name" value="23S_rRNA_IVP"/>
    <property type="match status" value="1"/>
</dbReference>
<evidence type="ECO:0000313" key="2">
    <source>
        <dbReference type="Proteomes" id="UP000286680"/>
    </source>
</evidence>
<protein>
    <recommendedName>
        <fullName evidence="3">Four helix bundle protein</fullName>
    </recommendedName>
</protein>
<comment type="caution">
    <text evidence="1">The sequence shown here is derived from an EMBL/GenBank/DDBJ whole genome shotgun (WGS) entry which is preliminary data.</text>
</comment>
<name>A0AA94JDW4_9GAMM</name>